<evidence type="ECO:0000313" key="9">
    <source>
        <dbReference type="EMBL" id="CAB4952800.1"/>
    </source>
</evidence>
<keyword evidence="5 7" id="KW-1133">Transmembrane helix</keyword>
<reference evidence="9" key="1">
    <citation type="submission" date="2020-05" db="EMBL/GenBank/DDBJ databases">
        <authorList>
            <person name="Chiriac C."/>
            <person name="Salcher M."/>
            <person name="Ghai R."/>
            <person name="Kavagutti S V."/>
        </authorList>
    </citation>
    <scope>NUCLEOTIDE SEQUENCE</scope>
</reference>
<dbReference type="InterPro" id="IPR035952">
    <property type="entry name" value="Rhomboid-like_sf"/>
</dbReference>
<feature type="transmembrane region" description="Helical" evidence="7">
    <location>
        <begin position="218"/>
        <end position="235"/>
    </location>
</feature>
<accession>A0A6J7K9Y3</accession>
<keyword evidence="4" id="KW-0378">Hydrolase</keyword>
<feature type="transmembrane region" description="Helical" evidence="7">
    <location>
        <begin position="194"/>
        <end position="212"/>
    </location>
</feature>
<dbReference type="AlphaFoldDB" id="A0A6J7K9Y3"/>
<dbReference type="Gene3D" id="1.20.1540.10">
    <property type="entry name" value="Rhomboid-like"/>
    <property type="match status" value="1"/>
</dbReference>
<evidence type="ECO:0000256" key="5">
    <source>
        <dbReference type="ARBA" id="ARBA00022989"/>
    </source>
</evidence>
<feature type="transmembrane region" description="Helical" evidence="7">
    <location>
        <begin position="144"/>
        <end position="162"/>
    </location>
</feature>
<dbReference type="InterPro" id="IPR022764">
    <property type="entry name" value="Peptidase_S54_rhomboid_dom"/>
</dbReference>
<dbReference type="PANTHER" id="PTHR43731:SF14">
    <property type="entry name" value="PRESENILIN-ASSOCIATED RHOMBOID-LIKE PROTEIN, MITOCHONDRIAL"/>
    <property type="match status" value="1"/>
</dbReference>
<proteinExistence type="inferred from homology"/>
<dbReference type="EMBL" id="CAFBPU010000069">
    <property type="protein sequence ID" value="CAB5039728.1"/>
    <property type="molecule type" value="Genomic_DNA"/>
</dbReference>
<evidence type="ECO:0000259" key="8">
    <source>
        <dbReference type="Pfam" id="PF01694"/>
    </source>
</evidence>
<keyword evidence="6 7" id="KW-0472">Membrane</keyword>
<feature type="domain" description="Peptidase S54 rhomboid" evidence="8">
    <location>
        <begin position="104"/>
        <end position="234"/>
    </location>
</feature>
<evidence type="ECO:0000256" key="7">
    <source>
        <dbReference type="SAM" id="Phobius"/>
    </source>
</evidence>
<comment type="similarity">
    <text evidence="2">Belongs to the peptidase S54 family.</text>
</comment>
<feature type="transmembrane region" description="Helical" evidence="7">
    <location>
        <begin position="64"/>
        <end position="85"/>
    </location>
</feature>
<feature type="transmembrane region" description="Helical" evidence="7">
    <location>
        <begin position="105"/>
        <end position="132"/>
    </location>
</feature>
<organism evidence="9">
    <name type="scientific">freshwater metagenome</name>
    <dbReference type="NCBI Taxonomy" id="449393"/>
    <lineage>
        <taxon>unclassified sequences</taxon>
        <taxon>metagenomes</taxon>
        <taxon>ecological metagenomes</taxon>
    </lineage>
</organism>
<evidence type="ECO:0000256" key="2">
    <source>
        <dbReference type="ARBA" id="ARBA00009045"/>
    </source>
</evidence>
<name>A0A6J7K9Y3_9ZZZZ</name>
<dbReference type="InterPro" id="IPR050925">
    <property type="entry name" value="Rhomboid_protease_S54"/>
</dbReference>
<dbReference type="PANTHER" id="PTHR43731">
    <property type="entry name" value="RHOMBOID PROTEASE"/>
    <property type="match status" value="1"/>
</dbReference>
<sequence length="282" mass="30148">MPVCYRHPDRETYIACNRCVRPICPDCMTNASVGFQCPECVAEGRASVRPKRSRLGARVPTRPYVTFVLVGLCVVAFAWEFMAGTQPVVEDWGLWPVGVAGLDEYYRLVTAMFLHVSLLHIGFNMLVLWMLGPQLENILGHVRFAALYLVAGLGGSVASFWFSSPNGVSVGASGAVFGLMGAYVVVGKALRTDISQVVGLIAINVVLGFVIPSTDWRAHLGGLLTGAVVGAIMAYAPARGRIPLQVLGTVVVLVVLVVLIVTRDAAVTRDLVSVGVDTGQYA</sequence>
<evidence type="ECO:0000256" key="3">
    <source>
        <dbReference type="ARBA" id="ARBA00022692"/>
    </source>
</evidence>
<keyword evidence="3 7" id="KW-0812">Transmembrane</keyword>
<evidence type="ECO:0000256" key="4">
    <source>
        <dbReference type="ARBA" id="ARBA00022801"/>
    </source>
</evidence>
<dbReference type="EMBL" id="CAFBND010000089">
    <property type="protein sequence ID" value="CAB4952800.1"/>
    <property type="molecule type" value="Genomic_DNA"/>
</dbReference>
<comment type="subcellular location">
    <subcellularLocation>
        <location evidence="1">Membrane</location>
        <topology evidence="1">Multi-pass membrane protein</topology>
    </subcellularLocation>
</comment>
<gene>
    <name evidence="9" type="ORF">UFOPK3752_01768</name>
    <name evidence="10" type="ORF">UFOPK4150_02222</name>
</gene>
<evidence type="ECO:0000256" key="1">
    <source>
        <dbReference type="ARBA" id="ARBA00004141"/>
    </source>
</evidence>
<evidence type="ECO:0000256" key="6">
    <source>
        <dbReference type="ARBA" id="ARBA00023136"/>
    </source>
</evidence>
<dbReference type="Pfam" id="PF01694">
    <property type="entry name" value="Rhomboid"/>
    <property type="match status" value="1"/>
</dbReference>
<dbReference type="SUPFAM" id="SSF144091">
    <property type="entry name" value="Rhomboid-like"/>
    <property type="match status" value="1"/>
</dbReference>
<evidence type="ECO:0000313" key="10">
    <source>
        <dbReference type="EMBL" id="CAB5039728.1"/>
    </source>
</evidence>
<protein>
    <submittedName>
        <fullName evidence="9">Unannotated protein</fullName>
    </submittedName>
</protein>
<feature type="transmembrane region" description="Helical" evidence="7">
    <location>
        <begin position="242"/>
        <end position="261"/>
    </location>
</feature>
<feature type="transmembrane region" description="Helical" evidence="7">
    <location>
        <begin position="168"/>
        <end position="187"/>
    </location>
</feature>
<dbReference type="GO" id="GO:0016020">
    <property type="term" value="C:membrane"/>
    <property type="evidence" value="ECO:0007669"/>
    <property type="project" value="UniProtKB-SubCell"/>
</dbReference>
<dbReference type="GO" id="GO:0004252">
    <property type="term" value="F:serine-type endopeptidase activity"/>
    <property type="evidence" value="ECO:0007669"/>
    <property type="project" value="InterPro"/>
</dbReference>